<proteinExistence type="predicted"/>
<evidence type="ECO:0000256" key="6">
    <source>
        <dbReference type="ARBA" id="ARBA00022553"/>
    </source>
</evidence>
<evidence type="ECO:0000256" key="7">
    <source>
        <dbReference type="ARBA" id="ARBA00022679"/>
    </source>
</evidence>
<protein>
    <recommendedName>
        <fullName evidence="4">histidine kinase</fullName>
        <ecNumber evidence="4">2.7.13.3</ecNumber>
    </recommendedName>
</protein>
<dbReference type="GO" id="GO:0005524">
    <property type="term" value="F:ATP binding"/>
    <property type="evidence" value="ECO:0007669"/>
    <property type="project" value="UniProtKB-KW"/>
</dbReference>
<feature type="transmembrane region" description="Helical" evidence="13">
    <location>
        <begin position="5"/>
        <end position="26"/>
    </location>
</feature>
<keyword evidence="9" id="KW-0418">Kinase</keyword>
<keyword evidence="17" id="KW-1185">Reference proteome</keyword>
<dbReference type="InterPro" id="IPR003661">
    <property type="entry name" value="HisK_dim/P_dom"/>
</dbReference>
<dbReference type="PROSITE" id="PS50112">
    <property type="entry name" value="PAS"/>
    <property type="match status" value="1"/>
</dbReference>
<dbReference type="PROSITE" id="PS50109">
    <property type="entry name" value="HIS_KIN"/>
    <property type="match status" value="1"/>
</dbReference>
<evidence type="ECO:0000259" key="14">
    <source>
        <dbReference type="PROSITE" id="PS50109"/>
    </source>
</evidence>
<dbReference type="InterPro" id="IPR004358">
    <property type="entry name" value="Sig_transdc_His_kin-like_C"/>
</dbReference>
<dbReference type="GO" id="GO:0000155">
    <property type="term" value="F:phosphorelay sensor kinase activity"/>
    <property type="evidence" value="ECO:0007669"/>
    <property type="project" value="InterPro"/>
</dbReference>
<evidence type="ECO:0000256" key="8">
    <source>
        <dbReference type="ARBA" id="ARBA00022741"/>
    </source>
</evidence>
<evidence type="ECO:0000256" key="12">
    <source>
        <dbReference type="ARBA" id="ARBA00023136"/>
    </source>
</evidence>
<keyword evidence="13" id="KW-0812">Transmembrane</keyword>
<keyword evidence="7 16" id="KW-0808">Transferase</keyword>
<dbReference type="InterPro" id="IPR005467">
    <property type="entry name" value="His_kinase_dom"/>
</dbReference>
<dbReference type="SUPFAM" id="SSF55785">
    <property type="entry name" value="PYP-like sensor domain (PAS domain)"/>
    <property type="match status" value="1"/>
</dbReference>
<accession>A0A0M2NK45</accession>
<evidence type="ECO:0000256" key="11">
    <source>
        <dbReference type="ARBA" id="ARBA00023012"/>
    </source>
</evidence>
<dbReference type="Proteomes" id="UP000034076">
    <property type="component" value="Unassembled WGS sequence"/>
</dbReference>
<dbReference type="GO" id="GO:0004721">
    <property type="term" value="F:phosphoprotein phosphatase activity"/>
    <property type="evidence" value="ECO:0007669"/>
    <property type="project" value="TreeGrafter"/>
</dbReference>
<dbReference type="AlphaFoldDB" id="A0A0M2NK45"/>
<dbReference type="SUPFAM" id="SSF55874">
    <property type="entry name" value="ATPase domain of HSP90 chaperone/DNA topoisomerase II/histidine kinase"/>
    <property type="match status" value="1"/>
</dbReference>
<evidence type="ECO:0000313" key="17">
    <source>
        <dbReference type="Proteomes" id="UP000034076"/>
    </source>
</evidence>
<dbReference type="InterPro" id="IPR003594">
    <property type="entry name" value="HATPase_dom"/>
</dbReference>
<evidence type="ECO:0000256" key="4">
    <source>
        <dbReference type="ARBA" id="ARBA00012438"/>
    </source>
</evidence>
<dbReference type="EC" id="2.7.13.3" evidence="4"/>
<evidence type="ECO:0000256" key="5">
    <source>
        <dbReference type="ARBA" id="ARBA00022475"/>
    </source>
</evidence>
<comment type="caution">
    <text evidence="16">The sequence shown here is derived from an EMBL/GenBank/DDBJ whole genome shotgun (WGS) entry which is preliminary data.</text>
</comment>
<dbReference type="RefSeq" id="WP_046443757.1">
    <property type="nucleotide sequence ID" value="NZ_LAYJ01000103.1"/>
</dbReference>
<dbReference type="SMART" id="SM00387">
    <property type="entry name" value="HATPase_c"/>
    <property type="match status" value="1"/>
</dbReference>
<evidence type="ECO:0000256" key="1">
    <source>
        <dbReference type="ARBA" id="ARBA00000085"/>
    </source>
</evidence>
<dbReference type="InterPro" id="IPR035965">
    <property type="entry name" value="PAS-like_dom_sf"/>
</dbReference>
<evidence type="ECO:0000259" key="15">
    <source>
        <dbReference type="PROSITE" id="PS50112"/>
    </source>
</evidence>
<evidence type="ECO:0000256" key="3">
    <source>
        <dbReference type="ARBA" id="ARBA00004314"/>
    </source>
</evidence>
<organism evidence="16 17">
    <name type="scientific">Christensenella hongkongensis</name>
    <dbReference type="NCBI Taxonomy" id="270498"/>
    <lineage>
        <taxon>Bacteria</taxon>
        <taxon>Bacillati</taxon>
        <taxon>Bacillota</taxon>
        <taxon>Clostridia</taxon>
        <taxon>Christensenellales</taxon>
        <taxon>Christensenellaceae</taxon>
        <taxon>Christensenella</taxon>
    </lineage>
</organism>
<dbReference type="InterPro" id="IPR036097">
    <property type="entry name" value="HisK_dim/P_sf"/>
</dbReference>
<dbReference type="Pfam" id="PF02518">
    <property type="entry name" value="HATPase_c"/>
    <property type="match status" value="1"/>
</dbReference>
<feature type="domain" description="PAS" evidence="15">
    <location>
        <begin position="235"/>
        <end position="271"/>
    </location>
</feature>
<dbReference type="PRINTS" id="PR00344">
    <property type="entry name" value="BCTRLSENSOR"/>
</dbReference>
<keyword evidence="12 13" id="KW-0472">Membrane</keyword>
<dbReference type="SMART" id="SM00388">
    <property type="entry name" value="HisKA"/>
    <property type="match status" value="1"/>
</dbReference>
<sequence length="574" mass="63195">MKKKIVLLTTCMMVIALVVTVLVSMASFKSTYTNDVIAVLRGNINGMELAMEGRTDYQQFAQEYQQAYGQNNRITIIAGDGTVLADTQGDLAQAENHLDRPEVKEALAGGFGAQVRYSQTTGSDMIYVTKQMPDGIILRNSMPLNNATAIINQTLPAVIIVFVLLVIVAAVISNKIVQNTLMPFTQLHDSIQGYIDGDNKELRIESPYPELDDITQAFGRISESLNQYIEKVKIENKKTALIIDSINEGLLIMDESSNVLLINTAAKEIFGVQAVGANENILHYVRRQDVVSKLEKALRKKKNTRFEARDDMNGKTYRFYTSIVDEPAFLAGNSYGMLVLISDVTDIELSERVRRDFAANVSHELKTPLTSINGFAQLIANGMAGDKESVESYAKRISGEADRLMGLINDTLMLSELEQISIDENTEEVNVRDVAEDALHLLENKISEKELTVSVVGEASLKANKNRISELMLNLCDNAVKYNREKGNVDIGLSEQDGYVTITVKDTGIGIPKDETGRIFERFYRAKNSGGATVSGTGLGLAIVKHIAAHYDGELELTSVLGEGSAFTVRLKKD</sequence>
<evidence type="ECO:0000313" key="16">
    <source>
        <dbReference type="EMBL" id="KKI50610.1"/>
    </source>
</evidence>
<dbReference type="PANTHER" id="PTHR45453:SF1">
    <property type="entry name" value="PHOSPHATE REGULON SENSOR PROTEIN PHOR"/>
    <property type="match status" value="1"/>
</dbReference>
<dbReference type="OrthoDB" id="9813151at2"/>
<dbReference type="STRING" id="270498.CHK_1904"/>
<comment type="catalytic activity">
    <reaction evidence="1">
        <text>ATP + protein L-histidine = ADP + protein N-phospho-L-histidine.</text>
        <dbReference type="EC" id="2.7.13.3"/>
    </reaction>
</comment>
<keyword evidence="10" id="KW-0067">ATP-binding</keyword>
<dbReference type="FunFam" id="1.10.287.130:FF:000001">
    <property type="entry name" value="Two-component sensor histidine kinase"/>
    <property type="match status" value="1"/>
</dbReference>
<keyword evidence="5" id="KW-1003">Cell membrane</keyword>
<keyword evidence="8" id="KW-0547">Nucleotide-binding</keyword>
<dbReference type="CDD" id="cd00075">
    <property type="entry name" value="HATPase"/>
    <property type="match status" value="1"/>
</dbReference>
<evidence type="ECO:0000256" key="13">
    <source>
        <dbReference type="SAM" id="Phobius"/>
    </source>
</evidence>
<dbReference type="Gene3D" id="1.10.287.130">
    <property type="match status" value="1"/>
</dbReference>
<evidence type="ECO:0000256" key="9">
    <source>
        <dbReference type="ARBA" id="ARBA00022777"/>
    </source>
</evidence>
<keyword evidence="11" id="KW-0902">Two-component regulatory system</keyword>
<feature type="domain" description="Histidine kinase" evidence="14">
    <location>
        <begin position="360"/>
        <end position="574"/>
    </location>
</feature>
<dbReference type="SUPFAM" id="SSF47384">
    <property type="entry name" value="Homodimeric domain of signal transducing histidine kinase"/>
    <property type="match status" value="1"/>
</dbReference>
<dbReference type="PANTHER" id="PTHR45453">
    <property type="entry name" value="PHOSPHATE REGULON SENSOR PROTEIN PHOR"/>
    <property type="match status" value="1"/>
</dbReference>
<keyword evidence="13" id="KW-1133">Transmembrane helix</keyword>
<evidence type="ECO:0000256" key="10">
    <source>
        <dbReference type="ARBA" id="ARBA00022840"/>
    </source>
</evidence>
<dbReference type="GO" id="GO:0016036">
    <property type="term" value="P:cellular response to phosphate starvation"/>
    <property type="evidence" value="ECO:0007669"/>
    <property type="project" value="TreeGrafter"/>
</dbReference>
<dbReference type="Gene3D" id="3.30.565.10">
    <property type="entry name" value="Histidine kinase-like ATPase, C-terminal domain"/>
    <property type="match status" value="1"/>
</dbReference>
<feature type="transmembrane region" description="Helical" evidence="13">
    <location>
        <begin position="150"/>
        <end position="172"/>
    </location>
</feature>
<dbReference type="NCBIfam" id="TIGR00229">
    <property type="entry name" value="sensory_box"/>
    <property type="match status" value="1"/>
</dbReference>
<dbReference type="Pfam" id="PF00512">
    <property type="entry name" value="HisKA"/>
    <property type="match status" value="1"/>
</dbReference>
<dbReference type="InterPro" id="IPR050351">
    <property type="entry name" value="BphY/WalK/GraS-like"/>
</dbReference>
<dbReference type="InterPro" id="IPR036890">
    <property type="entry name" value="HATPase_C_sf"/>
</dbReference>
<dbReference type="EMBL" id="LAYJ01000103">
    <property type="protein sequence ID" value="KKI50610.1"/>
    <property type="molecule type" value="Genomic_DNA"/>
</dbReference>
<gene>
    <name evidence="16" type="ORF">CHK_1904</name>
</gene>
<reference evidence="16 17" key="1">
    <citation type="submission" date="2015-04" db="EMBL/GenBank/DDBJ databases">
        <title>Draft genome sequence of bacteremic isolate Catabacter hongkongensis type strain HKU16T.</title>
        <authorList>
            <person name="Lau S.K."/>
            <person name="Teng J.L."/>
            <person name="Huang Y."/>
            <person name="Curreem S.O."/>
            <person name="Tsui S.K."/>
            <person name="Woo P.C."/>
        </authorList>
    </citation>
    <scope>NUCLEOTIDE SEQUENCE [LARGE SCALE GENOMIC DNA]</scope>
    <source>
        <strain evidence="16 17">HKU16</strain>
    </source>
</reference>
<dbReference type="FunFam" id="3.30.565.10:FF:000023">
    <property type="entry name" value="PAS domain-containing sensor histidine kinase"/>
    <property type="match status" value="1"/>
</dbReference>
<evidence type="ECO:0000256" key="2">
    <source>
        <dbReference type="ARBA" id="ARBA00004236"/>
    </source>
</evidence>
<dbReference type="Gene3D" id="3.30.450.20">
    <property type="entry name" value="PAS domain"/>
    <property type="match status" value="1"/>
</dbReference>
<dbReference type="InterPro" id="IPR000014">
    <property type="entry name" value="PAS"/>
</dbReference>
<name>A0A0M2NK45_9FIRM</name>
<dbReference type="PATRIC" id="fig|270498.16.peg.1592"/>
<dbReference type="GO" id="GO:0045121">
    <property type="term" value="C:membrane raft"/>
    <property type="evidence" value="ECO:0007669"/>
    <property type="project" value="UniProtKB-SubCell"/>
</dbReference>
<dbReference type="CDD" id="cd00082">
    <property type="entry name" value="HisKA"/>
    <property type="match status" value="1"/>
</dbReference>
<comment type="subcellular location">
    <subcellularLocation>
        <location evidence="2">Cell membrane</location>
    </subcellularLocation>
    <subcellularLocation>
        <location evidence="3">Membrane raft</location>
        <topology evidence="3">Multi-pass membrane protein</topology>
    </subcellularLocation>
</comment>
<keyword evidence="6" id="KW-0597">Phosphoprotein</keyword>
<dbReference type="GO" id="GO:0005886">
    <property type="term" value="C:plasma membrane"/>
    <property type="evidence" value="ECO:0007669"/>
    <property type="project" value="UniProtKB-SubCell"/>
</dbReference>